<keyword evidence="2" id="KW-1133">Transmembrane helix</keyword>
<keyword evidence="2" id="KW-0472">Membrane</keyword>
<comment type="caution">
    <text evidence="3">The sequence shown here is derived from an EMBL/GenBank/DDBJ whole genome shotgun (WGS) entry which is preliminary data.</text>
</comment>
<protein>
    <submittedName>
        <fullName evidence="3">Uncharacterized protein</fullName>
    </submittedName>
</protein>
<dbReference type="AlphaFoldDB" id="A0A7X6D4Z0"/>
<evidence type="ECO:0000313" key="3">
    <source>
        <dbReference type="EMBL" id="NJQ08284.1"/>
    </source>
</evidence>
<dbReference type="EMBL" id="JAAVJD010000273">
    <property type="protein sequence ID" value="NJQ08284.1"/>
    <property type="molecule type" value="Genomic_DNA"/>
</dbReference>
<keyword evidence="2" id="KW-0812">Transmembrane</keyword>
<organism evidence="3 4">
    <name type="scientific">Streptomyces lonarensis</name>
    <dbReference type="NCBI Taxonomy" id="700599"/>
    <lineage>
        <taxon>Bacteria</taxon>
        <taxon>Bacillati</taxon>
        <taxon>Actinomycetota</taxon>
        <taxon>Actinomycetes</taxon>
        <taxon>Kitasatosporales</taxon>
        <taxon>Streptomycetaceae</taxon>
        <taxon>Streptomyces</taxon>
    </lineage>
</organism>
<feature type="non-terminal residue" evidence="3">
    <location>
        <position position="1"/>
    </location>
</feature>
<accession>A0A7X6D4Z0</accession>
<reference evidence="3 4" key="1">
    <citation type="submission" date="2020-03" db="EMBL/GenBank/DDBJ databases">
        <title>Draft genome of Streptomyces sp. ventii, isolated from the Axial Seamount in the Pacific Ocean, and resequencing of the two type strains Streptomyces lonarensis strain NCL 716 and Streptomyces bohaiensis strain 11A07.</title>
        <authorList>
            <person name="Loughran R.M."/>
            <person name="Pfannmuller K.M."/>
            <person name="Wasson B.J."/>
            <person name="Deadmond M.C."/>
            <person name="Paddock B.E."/>
            <person name="Koyack M.J."/>
            <person name="Gallegos D.A."/>
            <person name="Mitchell E.A."/>
            <person name="Ushijima B."/>
            <person name="Saw J.H."/>
            <person name="Mcphail K.L."/>
            <person name="Videau P."/>
        </authorList>
    </citation>
    <scope>NUCLEOTIDE SEQUENCE [LARGE SCALE GENOMIC DNA]</scope>
    <source>
        <strain evidence="3 4">NCL716</strain>
    </source>
</reference>
<keyword evidence="4" id="KW-1185">Reference proteome</keyword>
<feature type="compositionally biased region" description="Basic and acidic residues" evidence="1">
    <location>
        <begin position="31"/>
        <end position="44"/>
    </location>
</feature>
<feature type="region of interest" description="Disordered" evidence="1">
    <location>
        <begin position="23"/>
        <end position="45"/>
    </location>
</feature>
<feature type="transmembrane region" description="Helical" evidence="2">
    <location>
        <begin position="53"/>
        <end position="72"/>
    </location>
</feature>
<name>A0A7X6D4Z0_9ACTN</name>
<evidence type="ECO:0000256" key="2">
    <source>
        <dbReference type="SAM" id="Phobius"/>
    </source>
</evidence>
<evidence type="ECO:0000313" key="4">
    <source>
        <dbReference type="Proteomes" id="UP000578686"/>
    </source>
</evidence>
<sequence>GLAGPGLAPLAAAGAAPGAASELLPPLGRVPVDEQRTSGGRELEPGSGRLVEVLPLGAGLACLGLGLGMVGLRMRRD</sequence>
<evidence type="ECO:0000256" key="1">
    <source>
        <dbReference type="SAM" id="MobiDB-lite"/>
    </source>
</evidence>
<gene>
    <name evidence="3" type="ORF">HCN56_22555</name>
</gene>
<dbReference type="Proteomes" id="UP000578686">
    <property type="component" value="Unassembled WGS sequence"/>
</dbReference>
<proteinExistence type="predicted"/>